<dbReference type="OrthoDB" id="1321649at2"/>
<dbReference type="STRING" id="926559.JoomaDRAFT_2961"/>
<dbReference type="InterPro" id="IPR007842">
    <property type="entry name" value="HEPN_dom"/>
</dbReference>
<name>I3C8H5_9FLAO</name>
<gene>
    <name evidence="2" type="ORF">JoomaDRAFT_2961</name>
</gene>
<dbReference type="PROSITE" id="PS50910">
    <property type="entry name" value="HEPN"/>
    <property type="match status" value="1"/>
</dbReference>
<evidence type="ECO:0000259" key="1">
    <source>
        <dbReference type="PROSITE" id="PS50910"/>
    </source>
</evidence>
<proteinExistence type="predicted"/>
<protein>
    <submittedName>
        <fullName evidence="2">HEPN domain-containing protein</fullName>
    </submittedName>
</protein>
<dbReference type="RefSeq" id="WP_008613786.1">
    <property type="nucleotide sequence ID" value="NZ_JH651379.1"/>
</dbReference>
<dbReference type="Gene3D" id="1.20.120.330">
    <property type="entry name" value="Nucleotidyltransferases domain 2"/>
    <property type="match status" value="1"/>
</dbReference>
<keyword evidence="3" id="KW-1185">Reference proteome</keyword>
<reference evidence="2 3" key="1">
    <citation type="submission" date="2012-02" db="EMBL/GenBank/DDBJ databases">
        <title>Improved High-Quality Draft genome of Joostella marina DSM 19592.</title>
        <authorList>
            <consortium name="US DOE Joint Genome Institute (JGI-PGF)"/>
            <person name="Lucas S."/>
            <person name="Copeland A."/>
            <person name="Lapidus A."/>
            <person name="Bruce D."/>
            <person name="Goodwin L."/>
            <person name="Pitluck S."/>
            <person name="Peters L."/>
            <person name="Chertkov O."/>
            <person name="Ovchinnikova G."/>
            <person name="Kyrpides N."/>
            <person name="Mavromatis K."/>
            <person name="Detter J.C."/>
            <person name="Han C."/>
            <person name="Land M."/>
            <person name="Hauser L."/>
            <person name="Markowitz V."/>
            <person name="Cheng J.-F."/>
            <person name="Hugenholtz P."/>
            <person name="Woyke T."/>
            <person name="Wu D."/>
            <person name="Tindall B."/>
            <person name="Brambilla E."/>
            <person name="Klenk H.-P."/>
            <person name="Eisen J.A."/>
        </authorList>
    </citation>
    <scope>NUCLEOTIDE SEQUENCE [LARGE SCALE GENOMIC DNA]</scope>
    <source>
        <strain evidence="2 3">DSM 19592</strain>
    </source>
</reference>
<evidence type="ECO:0000313" key="2">
    <source>
        <dbReference type="EMBL" id="EIJ39918.1"/>
    </source>
</evidence>
<evidence type="ECO:0000313" key="3">
    <source>
        <dbReference type="Proteomes" id="UP000004690"/>
    </source>
</evidence>
<feature type="domain" description="HEPN" evidence="1">
    <location>
        <begin position="141"/>
        <end position="261"/>
    </location>
</feature>
<accession>I3C8H5</accession>
<organism evidence="2 3">
    <name type="scientific">Galbibacter orientalis DSM 19592</name>
    <dbReference type="NCBI Taxonomy" id="926559"/>
    <lineage>
        <taxon>Bacteria</taxon>
        <taxon>Pseudomonadati</taxon>
        <taxon>Bacteroidota</taxon>
        <taxon>Flavobacteriia</taxon>
        <taxon>Flavobacteriales</taxon>
        <taxon>Flavobacteriaceae</taxon>
        <taxon>Galbibacter</taxon>
    </lineage>
</organism>
<dbReference type="Proteomes" id="UP000004690">
    <property type="component" value="Unassembled WGS sequence"/>
</dbReference>
<dbReference type="AlphaFoldDB" id="I3C8H5"/>
<dbReference type="SUPFAM" id="SSF81593">
    <property type="entry name" value="Nucleotidyltransferase substrate binding subunit/domain"/>
    <property type="match status" value="1"/>
</dbReference>
<sequence>MTNHVNIPENFEQKDKLSALLDGMLNMLTLDSIFLSELQNEGENPYYFITAFVDANIEPIPNEVINLIAKIEKEYPVFKIRIYTEATSETALERGSLYFVEHCCLGFTLFAHSEGENIMDYKNLELNTLHKRAIRYYNTEMQKIDAFVKAADKLIAEKQYGIATFNLHQAFELTFRFIEQMCIGKSKITHSIISHIKYCEPFLPKLKPFSDVSKIDKSELLILLEHAYSVARYGDEYQISEVQVRNIRAEFNNFFKEVDALYNQHLNHCKQLINGTNNKDDETLNTAVVNNSSKKDAPKEPKDDDLIKAKINELVNIKLCRLSPDSDKYYYKTNFMVHELSDILYDIAGIMKVCIIALEHADSRFNRLIPQPHVNIQTALEHILQLLPFEEMGCLEEIIKENGLPYEKEA</sequence>
<dbReference type="eggNOG" id="COG2250">
    <property type="taxonomic scope" value="Bacteria"/>
</dbReference>
<dbReference type="Pfam" id="PF05168">
    <property type="entry name" value="HEPN"/>
    <property type="match status" value="1"/>
</dbReference>
<dbReference type="HOGENOM" id="CLU_670449_0_0_10"/>
<dbReference type="EMBL" id="JH651379">
    <property type="protein sequence ID" value="EIJ39918.1"/>
    <property type="molecule type" value="Genomic_DNA"/>
</dbReference>